<name>Q32WR4_ZINEL</name>
<comment type="similarity">
    <text evidence="3">Belongs to the MAP65/ASE1 family.</text>
</comment>
<sequence length="576" mass="64750">MAEPTCGSLLLQLQKIWDEVGESDEERDKTLLQIEQECLNVYKRKVDQAEKSKEHLLQTLEDAKLELSTLVGSLGEKSSIDIPEKTSGTINEQLASIAPALEQLWKKKEERIKEFSDVQSQIKRICGEIAGSNELAANVTVDVSDLTLKKLEEFHNHLQELQKEKSQRLNKVLEYVSNLHDICGLLGIDFYSTVSDVHPSLVDATCAQSKSISNDTLARLAKTVTALEEAKKQRLHKLQDLATQLSELWNLMDTSEEEMTSCDHVTRNISASVDEVTDPGALALTLIEQAEVEVERLDQLEATRMKEIALKKQDELEEIFAHAHIQNDSKAAREKVLALIDSGNIEPAELLADMDAQVIKAKEEALSRKDILDKVEKWMSACEEESWLEDYNRDTNRYNGSRGAHLNLKRAEKARVLVSKIPGIVDTLVAKTQTWEEEHGMTFAYDGVPLLAMLDEYSVLRNDREEEKRKIRDQKKFHEQLNTEQEAMFGPKPSPARPLSSSKKMMGQNGVPNKRLSLNQNGAPNRRLSLNQNGTPSRRLSLNQNGAKSGKRDNMRPVAPLNYVAISKEDAAPLTP</sequence>
<gene>
    <name evidence="11" type="primary">MAP65</name>
</gene>
<protein>
    <submittedName>
        <fullName evidence="11">Microtubule associated protein</fullName>
    </submittedName>
</protein>
<accession>Q32WR4</accession>
<dbReference type="GO" id="GO:0005874">
    <property type="term" value="C:microtubule"/>
    <property type="evidence" value="ECO:0007669"/>
    <property type="project" value="UniProtKB-KW"/>
</dbReference>
<proteinExistence type="evidence at transcript level"/>
<evidence type="ECO:0000256" key="9">
    <source>
        <dbReference type="SAM" id="Coils"/>
    </source>
</evidence>
<evidence type="ECO:0000256" key="1">
    <source>
        <dbReference type="ARBA" id="ARBA00004123"/>
    </source>
</evidence>
<dbReference type="GO" id="GO:0008017">
    <property type="term" value="F:microtubule binding"/>
    <property type="evidence" value="ECO:0007669"/>
    <property type="project" value="InterPro"/>
</dbReference>
<dbReference type="GO" id="GO:0005634">
    <property type="term" value="C:nucleus"/>
    <property type="evidence" value="ECO:0007669"/>
    <property type="project" value="UniProtKB-SubCell"/>
</dbReference>
<feature type="compositionally biased region" description="Basic and acidic residues" evidence="10">
    <location>
        <begin position="567"/>
        <end position="576"/>
    </location>
</feature>
<evidence type="ECO:0000256" key="4">
    <source>
        <dbReference type="ARBA" id="ARBA00022490"/>
    </source>
</evidence>
<evidence type="ECO:0000313" key="11">
    <source>
        <dbReference type="EMBL" id="AAX12477.1"/>
    </source>
</evidence>
<evidence type="ECO:0000256" key="7">
    <source>
        <dbReference type="ARBA" id="ARBA00023212"/>
    </source>
</evidence>
<keyword evidence="5" id="KW-0597">Phosphoprotein</keyword>
<dbReference type="Pfam" id="PF03999">
    <property type="entry name" value="MAP65_ASE1"/>
    <property type="match status" value="1"/>
</dbReference>
<evidence type="ECO:0000256" key="2">
    <source>
        <dbReference type="ARBA" id="ARBA00004245"/>
    </source>
</evidence>
<evidence type="ECO:0000256" key="8">
    <source>
        <dbReference type="ARBA" id="ARBA00023242"/>
    </source>
</evidence>
<keyword evidence="8" id="KW-0539">Nucleus</keyword>
<dbReference type="GO" id="GO:0000911">
    <property type="term" value="P:cytokinesis by cell plate formation"/>
    <property type="evidence" value="ECO:0007669"/>
    <property type="project" value="TreeGrafter"/>
</dbReference>
<dbReference type="PANTHER" id="PTHR19321:SF41">
    <property type="entry name" value="FASCETTO-RELATED"/>
    <property type="match status" value="1"/>
</dbReference>
<keyword evidence="4" id="KW-0963">Cytoplasm</keyword>
<feature type="region of interest" description="Disordered" evidence="10">
    <location>
        <begin position="482"/>
        <end position="576"/>
    </location>
</feature>
<dbReference type="GO" id="GO:0005819">
    <property type="term" value="C:spindle"/>
    <property type="evidence" value="ECO:0007669"/>
    <property type="project" value="TreeGrafter"/>
</dbReference>
<dbReference type="GO" id="GO:0005737">
    <property type="term" value="C:cytoplasm"/>
    <property type="evidence" value="ECO:0007669"/>
    <property type="project" value="TreeGrafter"/>
</dbReference>
<reference evidence="11" key="1">
    <citation type="journal article" date="2006" name="J. Cell Sci.">
        <title>The role of MAP65-1 in microtubule bundling during Zinnia tracheary element formation.</title>
        <authorList>
            <person name="Mao G."/>
            <person name="Buschmann H."/>
            <person name="Doonan J.H."/>
            <person name="Lloyd C.W."/>
        </authorList>
    </citation>
    <scope>NUCLEOTIDE SEQUENCE</scope>
</reference>
<dbReference type="Gene3D" id="1.20.58.1520">
    <property type="match status" value="1"/>
</dbReference>
<dbReference type="PANTHER" id="PTHR19321">
    <property type="entry name" value="PROTEIN REGULATOR OF CYTOKINESIS 1 PRC1-RELATED"/>
    <property type="match status" value="1"/>
</dbReference>
<feature type="coiled-coil region" evidence="9">
    <location>
        <begin position="39"/>
        <end position="66"/>
    </location>
</feature>
<keyword evidence="6" id="KW-0493">Microtubule</keyword>
<dbReference type="AlphaFoldDB" id="Q32WR4"/>
<evidence type="ECO:0000256" key="10">
    <source>
        <dbReference type="SAM" id="MobiDB-lite"/>
    </source>
</evidence>
<comment type="subcellular location">
    <subcellularLocation>
        <location evidence="2">Cytoplasm</location>
        <location evidence="2">Cytoskeleton</location>
    </subcellularLocation>
    <subcellularLocation>
        <location evidence="1">Nucleus</location>
    </subcellularLocation>
</comment>
<evidence type="ECO:0000256" key="3">
    <source>
        <dbReference type="ARBA" id="ARBA00006187"/>
    </source>
</evidence>
<dbReference type="InterPro" id="IPR007145">
    <property type="entry name" value="MAP65_Ase1_PRC1"/>
</dbReference>
<keyword evidence="9" id="KW-0175">Coiled coil</keyword>
<organism evidence="11">
    <name type="scientific">Zinnia elegans</name>
    <name type="common">Garden zinnia</name>
    <name type="synonym">Zinnia violacea</name>
    <dbReference type="NCBI Taxonomy" id="34245"/>
    <lineage>
        <taxon>Eukaryota</taxon>
        <taxon>Viridiplantae</taxon>
        <taxon>Streptophyta</taxon>
        <taxon>Embryophyta</taxon>
        <taxon>Tracheophyta</taxon>
        <taxon>Spermatophyta</taxon>
        <taxon>Magnoliopsida</taxon>
        <taxon>eudicotyledons</taxon>
        <taxon>Gunneridae</taxon>
        <taxon>Pentapetalae</taxon>
        <taxon>asterids</taxon>
        <taxon>campanulids</taxon>
        <taxon>Asterales</taxon>
        <taxon>Asteraceae</taxon>
        <taxon>Asteroideae</taxon>
        <taxon>Heliantheae alliance</taxon>
        <taxon>Heliantheae</taxon>
        <taxon>Zinnia</taxon>
    </lineage>
</organism>
<evidence type="ECO:0000256" key="6">
    <source>
        <dbReference type="ARBA" id="ARBA00022701"/>
    </source>
</evidence>
<feature type="compositionally biased region" description="Polar residues" evidence="10">
    <location>
        <begin position="516"/>
        <end position="547"/>
    </location>
</feature>
<keyword evidence="7" id="KW-0206">Cytoskeleton</keyword>
<evidence type="ECO:0000256" key="5">
    <source>
        <dbReference type="ARBA" id="ARBA00022553"/>
    </source>
</evidence>
<dbReference type="EMBL" id="AY786506">
    <property type="protein sequence ID" value="AAX12477.1"/>
    <property type="molecule type" value="mRNA"/>
</dbReference>
<dbReference type="GO" id="GO:0000226">
    <property type="term" value="P:microtubule cytoskeleton organization"/>
    <property type="evidence" value="ECO:0007669"/>
    <property type="project" value="InterPro"/>
</dbReference>
<dbReference type="FunFam" id="1.20.58.1520:FF:000002">
    <property type="entry name" value="65-kDa microtubule-associated protein 6"/>
    <property type="match status" value="1"/>
</dbReference>